<dbReference type="AlphaFoldDB" id="A0A5C6AUJ1"/>
<dbReference type="Proteomes" id="UP000316213">
    <property type="component" value="Unassembled WGS sequence"/>
</dbReference>
<dbReference type="InterPro" id="IPR043129">
    <property type="entry name" value="ATPase_NBD"/>
</dbReference>
<dbReference type="SUPFAM" id="SSF53067">
    <property type="entry name" value="Actin-like ATPase domain"/>
    <property type="match status" value="1"/>
</dbReference>
<proteinExistence type="predicted"/>
<dbReference type="GO" id="GO:0002949">
    <property type="term" value="P:tRNA threonylcarbamoyladenosine modification"/>
    <property type="evidence" value="ECO:0007669"/>
    <property type="project" value="InterPro"/>
</dbReference>
<feature type="domain" description="Gcp-like" evidence="1">
    <location>
        <begin position="41"/>
        <end position="145"/>
    </location>
</feature>
<dbReference type="NCBIfam" id="TIGR03725">
    <property type="entry name" value="T6A_YeaZ"/>
    <property type="match status" value="1"/>
</dbReference>
<dbReference type="PANTHER" id="PTHR11735">
    <property type="entry name" value="TRNA N6-ADENOSINE THREONYLCARBAMOYLTRANSFERASE"/>
    <property type="match status" value="1"/>
</dbReference>
<dbReference type="PANTHER" id="PTHR11735:SF11">
    <property type="entry name" value="TRNA THREONYLCARBAMOYLADENOSINE BIOSYNTHESIS PROTEIN TSAB"/>
    <property type="match status" value="1"/>
</dbReference>
<dbReference type="OrthoDB" id="9784166at2"/>
<organism evidence="2 3">
    <name type="scientific">Neorhodopirellula pilleata</name>
    <dbReference type="NCBI Taxonomy" id="2714738"/>
    <lineage>
        <taxon>Bacteria</taxon>
        <taxon>Pseudomonadati</taxon>
        <taxon>Planctomycetota</taxon>
        <taxon>Planctomycetia</taxon>
        <taxon>Pirellulales</taxon>
        <taxon>Pirellulaceae</taxon>
        <taxon>Neorhodopirellula</taxon>
    </lineage>
</organism>
<name>A0A5C6AUJ1_9BACT</name>
<sequence>MTPKRPVGLAIEVIGRDGSVALMEGDLVVAARHLDTQARAASTLIPMIHEILSASGKTIRAPDYIAVAIGPGSFTGLRIAVTAAKTLAFAWDVPLVAVDSLAAIAHSAVVARSGSPDWSSFRGPFNVLVGLAAYRGQVFRGRFVGSQSETAHPKLAEIESVELVSKAQWKVQLEEIASSTESSAPWIFAGDRSTLEPSGVAFIADDSDPLRSRAAGVGRIGAEIWMTGAESWGRLMTPLDAVPNYFRPSAAEELNTGSMATRSTSEG</sequence>
<reference evidence="2 3" key="1">
    <citation type="submission" date="2019-02" db="EMBL/GenBank/DDBJ databases">
        <title>Deep-cultivation of Planctomycetes and their phenomic and genomic characterization uncovers novel biology.</title>
        <authorList>
            <person name="Wiegand S."/>
            <person name="Jogler M."/>
            <person name="Boedeker C."/>
            <person name="Pinto D."/>
            <person name="Vollmers J."/>
            <person name="Rivas-Marin E."/>
            <person name="Kohn T."/>
            <person name="Peeters S.H."/>
            <person name="Heuer A."/>
            <person name="Rast P."/>
            <person name="Oberbeckmann S."/>
            <person name="Bunk B."/>
            <person name="Jeske O."/>
            <person name="Meyerdierks A."/>
            <person name="Storesund J.E."/>
            <person name="Kallscheuer N."/>
            <person name="Luecker S."/>
            <person name="Lage O.M."/>
            <person name="Pohl T."/>
            <person name="Merkel B.J."/>
            <person name="Hornburger P."/>
            <person name="Mueller R.-W."/>
            <person name="Bruemmer F."/>
            <person name="Labrenz M."/>
            <person name="Spormann A.M."/>
            <person name="Op Den Camp H."/>
            <person name="Overmann J."/>
            <person name="Amann R."/>
            <person name="Jetten M.S.M."/>
            <person name="Mascher T."/>
            <person name="Medema M.H."/>
            <person name="Devos D.P."/>
            <person name="Kaster A.-K."/>
            <person name="Ovreas L."/>
            <person name="Rohde M."/>
            <person name="Galperin M.Y."/>
            <person name="Jogler C."/>
        </authorList>
    </citation>
    <scope>NUCLEOTIDE SEQUENCE [LARGE SCALE GENOMIC DNA]</scope>
    <source>
        <strain evidence="2 3">Pla100</strain>
    </source>
</reference>
<evidence type="ECO:0000259" key="1">
    <source>
        <dbReference type="Pfam" id="PF00814"/>
    </source>
</evidence>
<evidence type="ECO:0000313" key="3">
    <source>
        <dbReference type="Proteomes" id="UP000316213"/>
    </source>
</evidence>
<comment type="caution">
    <text evidence="2">The sequence shown here is derived from an EMBL/GenBank/DDBJ whole genome shotgun (WGS) entry which is preliminary data.</text>
</comment>
<dbReference type="InterPro" id="IPR000905">
    <property type="entry name" value="Gcp-like_dom"/>
</dbReference>
<keyword evidence="3" id="KW-1185">Reference proteome</keyword>
<dbReference type="EMBL" id="SJPM01000001">
    <property type="protein sequence ID" value="TWU03683.1"/>
    <property type="molecule type" value="Genomic_DNA"/>
</dbReference>
<dbReference type="InterPro" id="IPR022496">
    <property type="entry name" value="T6A_TsaB"/>
</dbReference>
<dbReference type="GO" id="GO:0005829">
    <property type="term" value="C:cytosol"/>
    <property type="evidence" value="ECO:0007669"/>
    <property type="project" value="TreeGrafter"/>
</dbReference>
<dbReference type="Gene3D" id="3.30.420.40">
    <property type="match status" value="2"/>
</dbReference>
<protein>
    <submittedName>
        <fullName evidence="2">tRNA threonylcarbamoyladenosine biosynthesis protein TsaB</fullName>
    </submittedName>
</protein>
<evidence type="ECO:0000313" key="2">
    <source>
        <dbReference type="EMBL" id="TWU03683.1"/>
    </source>
</evidence>
<dbReference type="RefSeq" id="WP_146576154.1">
    <property type="nucleotide sequence ID" value="NZ_SJPM01000001.1"/>
</dbReference>
<dbReference type="Pfam" id="PF00814">
    <property type="entry name" value="TsaD"/>
    <property type="match status" value="1"/>
</dbReference>
<accession>A0A5C6AUJ1</accession>
<gene>
    <name evidence="2" type="primary">tsaB</name>
    <name evidence="2" type="ORF">Pla100_06130</name>
</gene>